<dbReference type="InterPro" id="IPR052193">
    <property type="entry name" value="Peptidase_C59"/>
</dbReference>
<proteinExistence type="inferred from homology"/>
<feature type="domain" description="Choloylglycine hydrolase/NAAA C-terminal" evidence="10">
    <location>
        <begin position="2"/>
        <end position="308"/>
    </location>
</feature>
<name>A0ABV1G434_9FIRM</name>
<dbReference type="NCBIfam" id="NF038245">
    <property type="entry name" value="bile_salt_hydro"/>
    <property type="match status" value="1"/>
</dbReference>
<evidence type="ECO:0000256" key="9">
    <source>
        <dbReference type="ARBA" id="ARBA00048897"/>
    </source>
</evidence>
<keyword evidence="12" id="KW-1185">Reference proteome</keyword>
<sequence>MCTAITYQPRELYMGRSLDYEASYGEEIVMLPRRFPLRFRHGGGSEQGYAILGTAHVADGYPLYYDAVNEKGLGIAGLNFVGNARYAAPQDGRQNVAQFEFIPWLLRQCATLAEARQLLQAVNLTGTPFSLHFPAAQLHWLLADATGALTLEPTAAGLQIYENPVGVLTNNPPFPQQLFALNNYMHLSPRQPENTFAPDVPLQAYSRGMGALGLPGDLSSGSRFVRAAFTKLHSVCGESEADCVGQFFHIMETVSQTRGCCEVAPGEFERTIYTSCWNAARGIYYYTTYGNRRITAVDLHREPLDGTALRRYPMLTAEDILMQNGGADA</sequence>
<reference evidence="11 12" key="1">
    <citation type="submission" date="2024-03" db="EMBL/GenBank/DDBJ databases">
        <title>Human intestinal bacterial collection.</title>
        <authorList>
            <person name="Pauvert C."/>
            <person name="Hitch T.C.A."/>
            <person name="Clavel T."/>
        </authorList>
    </citation>
    <scope>NUCLEOTIDE SEQUENCE [LARGE SCALE GENOMIC DNA]</scope>
    <source>
        <strain evidence="11 12">CLA-AA-H192</strain>
    </source>
</reference>
<dbReference type="InterPro" id="IPR047711">
    <property type="entry name" value="CBAH"/>
</dbReference>
<dbReference type="EMBL" id="JBBMFF010000111">
    <property type="protein sequence ID" value="MEQ2510033.1"/>
    <property type="molecule type" value="Genomic_DNA"/>
</dbReference>
<evidence type="ECO:0000256" key="4">
    <source>
        <dbReference type="ARBA" id="ARBA00023098"/>
    </source>
</evidence>
<evidence type="ECO:0000256" key="1">
    <source>
        <dbReference type="ARBA" id="ARBA00004860"/>
    </source>
</evidence>
<dbReference type="Pfam" id="PF02275">
    <property type="entry name" value="CBAH"/>
    <property type="match status" value="1"/>
</dbReference>
<evidence type="ECO:0000256" key="2">
    <source>
        <dbReference type="ARBA" id="ARBA00006625"/>
    </source>
</evidence>
<evidence type="ECO:0000256" key="6">
    <source>
        <dbReference type="ARBA" id="ARBA00044804"/>
    </source>
</evidence>
<dbReference type="CDD" id="cd00542">
    <property type="entry name" value="Ntn_PVA"/>
    <property type="match status" value="1"/>
</dbReference>
<evidence type="ECO:0000256" key="5">
    <source>
        <dbReference type="ARBA" id="ARBA00044769"/>
    </source>
</evidence>
<dbReference type="GO" id="GO:0045302">
    <property type="term" value="F:choloylglycine hydrolase activity"/>
    <property type="evidence" value="ECO:0007669"/>
    <property type="project" value="UniProtKB-EC"/>
</dbReference>
<dbReference type="Gene3D" id="3.60.60.10">
    <property type="entry name" value="Penicillin V Acylase, Chain A"/>
    <property type="match status" value="1"/>
</dbReference>
<gene>
    <name evidence="11" type="primary">bsh</name>
    <name evidence="11" type="ORF">WMO66_02000</name>
</gene>
<dbReference type="PANTHER" id="PTHR35527:SF2">
    <property type="entry name" value="HYDROLASE"/>
    <property type="match status" value="1"/>
</dbReference>
<organism evidence="11 12">
    <name type="scientific">Faecousia intestinalis</name>
    <dbReference type="NCBI Taxonomy" id="3133167"/>
    <lineage>
        <taxon>Bacteria</taxon>
        <taxon>Bacillati</taxon>
        <taxon>Bacillota</taxon>
        <taxon>Clostridia</taxon>
        <taxon>Eubacteriales</taxon>
        <taxon>Oscillospiraceae</taxon>
        <taxon>Faecousia</taxon>
    </lineage>
</organism>
<evidence type="ECO:0000259" key="10">
    <source>
        <dbReference type="Pfam" id="PF02275"/>
    </source>
</evidence>
<dbReference type="PANTHER" id="PTHR35527">
    <property type="entry name" value="CHOLOYLGLYCINE HYDROLASE"/>
    <property type="match status" value="1"/>
</dbReference>
<dbReference type="InterPro" id="IPR029132">
    <property type="entry name" value="CBAH/NAAA_C"/>
</dbReference>
<evidence type="ECO:0000256" key="8">
    <source>
        <dbReference type="ARBA" id="ARBA00047285"/>
    </source>
</evidence>
<evidence type="ECO:0000256" key="7">
    <source>
        <dbReference type="ARBA" id="ARBA00044806"/>
    </source>
</evidence>
<keyword evidence="4" id="KW-0443">Lipid metabolism</keyword>
<comment type="similarity">
    <text evidence="2">Belongs to the peptidase C59 family.</text>
</comment>
<comment type="catalytic activity">
    <reaction evidence="8">
        <text>cholate + taurine = taurocholate + H2O</text>
        <dbReference type="Rhea" id="RHEA:47108"/>
        <dbReference type="ChEBI" id="CHEBI:15377"/>
        <dbReference type="ChEBI" id="CHEBI:29747"/>
        <dbReference type="ChEBI" id="CHEBI:36257"/>
        <dbReference type="ChEBI" id="CHEBI:507393"/>
    </reaction>
    <physiologicalReaction direction="right-to-left" evidence="8">
        <dbReference type="Rhea" id="RHEA:47110"/>
    </physiologicalReaction>
</comment>
<comment type="pathway">
    <text evidence="1">Lipid metabolism; bile acid biosynthesis.</text>
</comment>
<comment type="caution">
    <text evidence="11">The sequence shown here is derived from an EMBL/GenBank/DDBJ whole genome shotgun (WGS) entry which is preliminary data.</text>
</comment>
<dbReference type="RefSeq" id="WP_349134740.1">
    <property type="nucleotide sequence ID" value="NZ_JBBMFF010000111.1"/>
</dbReference>
<comment type="catalytic activity">
    <reaction evidence="9">
        <text>taurodeoxycholate + H2O = deoxycholate + taurine</text>
        <dbReference type="Rhea" id="RHEA:47556"/>
        <dbReference type="ChEBI" id="CHEBI:15377"/>
        <dbReference type="ChEBI" id="CHEBI:23614"/>
        <dbReference type="ChEBI" id="CHEBI:36261"/>
        <dbReference type="ChEBI" id="CHEBI:507393"/>
    </reaction>
    <physiologicalReaction direction="left-to-right" evidence="9">
        <dbReference type="Rhea" id="RHEA:47557"/>
    </physiologicalReaction>
</comment>
<accession>A0ABV1G434</accession>
<evidence type="ECO:0000256" key="3">
    <source>
        <dbReference type="ARBA" id="ARBA00022801"/>
    </source>
</evidence>
<dbReference type="SUPFAM" id="SSF56235">
    <property type="entry name" value="N-terminal nucleophile aminohydrolases (Ntn hydrolases)"/>
    <property type="match status" value="1"/>
</dbReference>
<dbReference type="EC" id="3.5.1.24" evidence="5"/>
<dbReference type="InterPro" id="IPR029055">
    <property type="entry name" value="Ntn_hydrolases_N"/>
</dbReference>
<protein>
    <recommendedName>
        <fullName evidence="5">choloylglycine hydrolase</fullName>
        <ecNumber evidence="5">3.5.1.24</ecNumber>
    </recommendedName>
    <alternativeName>
        <fullName evidence="6">Bile salt hydrolase</fullName>
    </alternativeName>
    <alternativeName>
        <fullName evidence="7">Choloylglycine hydrolase</fullName>
    </alternativeName>
</protein>
<keyword evidence="3 11" id="KW-0378">Hydrolase</keyword>
<dbReference type="Proteomes" id="UP001491552">
    <property type="component" value="Unassembled WGS sequence"/>
</dbReference>
<evidence type="ECO:0000313" key="12">
    <source>
        <dbReference type="Proteomes" id="UP001491552"/>
    </source>
</evidence>
<evidence type="ECO:0000313" key="11">
    <source>
        <dbReference type="EMBL" id="MEQ2510033.1"/>
    </source>
</evidence>